<dbReference type="InterPro" id="IPR000560">
    <property type="entry name" value="His_Pase_clade-2"/>
</dbReference>
<comment type="catalytic activity">
    <reaction evidence="1">
        <text>a phosphate monoester + H2O = an alcohol + phosphate</text>
        <dbReference type="Rhea" id="RHEA:15017"/>
        <dbReference type="ChEBI" id="CHEBI:15377"/>
        <dbReference type="ChEBI" id="CHEBI:30879"/>
        <dbReference type="ChEBI" id="CHEBI:43474"/>
        <dbReference type="ChEBI" id="CHEBI:67140"/>
        <dbReference type="EC" id="3.1.3.2"/>
    </reaction>
</comment>
<feature type="signal peptide" evidence="9">
    <location>
        <begin position="1"/>
        <end position="17"/>
    </location>
</feature>
<proteinExistence type="inferred from homology"/>
<dbReference type="GO" id="GO:0003993">
    <property type="term" value="F:acid phosphatase activity"/>
    <property type="evidence" value="ECO:0007669"/>
    <property type="project" value="UniProtKB-EC"/>
</dbReference>
<dbReference type="EC" id="3.1.3.2" evidence="3"/>
<accession>A0A8S1EIZ4</accession>
<keyword evidence="6" id="KW-1015">Disulfide bond</keyword>
<evidence type="ECO:0000256" key="7">
    <source>
        <dbReference type="ARBA" id="ARBA00023180"/>
    </source>
</evidence>
<comment type="similarity">
    <text evidence="2">Belongs to the histidine acid phosphatase family.</text>
</comment>
<dbReference type="EMBL" id="CADEPM010000002">
    <property type="protein sequence ID" value="CAB3400189.1"/>
    <property type="molecule type" value="Genomic_DNA"/>
</dbReference>
<dbReference type="AlphaFoldDB" id="A0A8S1EIZ4"/>
<keyword evidence="11" id="KW-1185">Reference proteome</keyword>
<comment type="caution">
    <text evidence="10">The sequence shown here is derived from an EMBL/GenBank/DDBJ whole genome shotgun (WGS) entry which is preliminary data.</text>
</comment>
<dbReference type="Gene3D" id="3.40.50.1240">
    <property type="entry name" value="Phosphoglycerate mutase-like"/>
    <property type="match status" value="1"/>
</dbReference>
<feature type="chain" id="PRO_5035763659" description="acid phosphatase" evidence="9">
    <location>
        <begin position="18"/>
        <end position="402"/>
    </location>
</feature>
<evidence type="ECO:0000313" key="11">
    <source>
        <dbReference type="Proteomes" id="UP000494206"/>
    </source>
</evidence>
<dbReference type="InterPro" id="IPR033379">
    <property type="entry name" value="Acid_Pase_AS"/>
</dbReference>
<dbReference type="Pfam" id="PF00328">
    <property type="entry name" value="His_Phos_2"/>
    <property type="match status" value="1"/>
</dbReference>
<keyword evidence="8" id="KW-0812">Transmembrane</keyword>
<gene>
    <name evidence="10" type="ORF">CBOVIS_LOCUS3180</name>
</gene>
<dbReference type="InterPro" id="IPR029033">
    <property type="entry name" value="His_PPase_superfam"/>
</dbReference>
<protein>
    <recommendedName>
        <fullName evidence="3">acid phosphatase</fullName>
        <ecNumber evidence="3">3.1.3.2</ecNumber>
    </recommendedName>
</protein>
<dbReference type="OrthoDB" id="10257284at2759"/>
<evidence type="ECO:0000256" key="9">
    <source>
        <dbReference type="SAM" id="SignalP"/>
    </source>
</evidence>
<dbReference type="InterPro" id="IPR050645">
    <property type="entry name" value="Histidine_acid_phosphatase"/>
</dbReference>
<evidence type="ECO:0000256" key="5">
    <source>
        <dbReference type="ARBA" id="ARBA00022801"/>
    </source>
</evidence>
<evidence type="ECO:0000256" key="1">
    <source>
        <dbReference type="ARBA" id="ARBA00000032"/>
    </source>
</evidence>
<feature type="transmembrane region" description="Helical" evidence="8">
    <location>
        <begin position="366"/>
        <end position="391"/>
    </location>
</feature>
<keyword evidence="5" id="KW-0378">Hydrolase</keyword>
<keyword evidence="4 9" id="KW-0732">Signal</keyword>
<evidence type="ECO:0000256" key="2">
    <source>
        <dbReference type="ARBA" id="ARBA00005375"/>
    </source>
</evidence>
<keyword evidence="7" id="KW-0325">Glycoprotein</keyword>
<evidence type="ECO:0000313" key="10">
    <source>
        <dbReference type="EMBL" id="CAB3400189.1"/>
    </source>
</evidence>
<name>A0A8S1EIZ4_9PELO</name>
<dbReference type="CDD" id="cd07061">
    <property type="entry name" value="HP_HAP_like"/>
    <property type="match status" value="1"/>
</dbReference>
<dbReference type="Proteomes" id="UP000494206">
    <property type="component" value="Unassembled WGS sequence"/>
</dbReference>
<organism evidence="10 11">
    <name type="scientific">Caenorhabditis bovis</name>
    <dbReference type="NCBI Taxonomy" id="2654633"/>
    <lineage>
        <taxon>Eukaryota</taxon>
        <taxon>Metazoa</taxon>
        <taxon>Ecdysozoa</taxon>
        <taxon>Nematoda</taxon>
        <taxon>Chromadorea</taxon>
        <taxon>Rhabditida</taxon>
        <taxon>Rhabditina</taxon>
        <taxon>Rhabditomorpha</taxon>
        <taxon>Rhabditoidea</taxon>
        <taxon>Rhabditidae</taxon>
        <taxon>Peloderinae</taxon>
        <taxon>Caenorhabditis</taxon>
    </lineage>
</organism>
<keyword evidence="8" id="KW-0472">Membrane</keyword>
<dbReference type="PROSITE" id="PS00778">
    <property type="entry name" value="HIS_ACID_PHOSPHAT_2"/>
    <property type="match status" value="1"/>
</dbReference>
<sequence length="402" mass="45379">MLTGLILLSLFVQLMAAEDELVLVHTQGIRQAKLLGKILRSRYVETGFLDERMLPDEVLFRSSSAERCLMTIENVGMEMYPTAAPPIITMPRDDDYLLVPKYTCPHILEDYRKIFNLTDEEFERSKYQPWEISDIAMKRAQKKTTILKDKVGYNIPALILEEEQGLSVPVWFNRTAQKEAHYVFYHVEVFDNHCTLLLIIIKAIASLSGSAPYFNPSWLRPKSGYLLYTIFKSLQEGAKCIRSAKSNCAESQKKFSAYSSHDTLIVSLLESLGIRVAAIGNDTSPDFCSTVIFELWNINGEPMIKVFYRSQPNETEIVNLTPFVRNCANSSELCPAEIFVSCCDEFITADPQKECWGSQNGSQINLLSGIMIGVSAVLLIIISILIVLLVLKKRSAKDTQNC</sequence>
<evidence type="ECO:0000256" key="4">
    <source>
        <dbReference type="ARBA" id="ARBA00022729"/>
    </source>
</evidence>
<dbReference type="PANTHER" id="PTHR11567">
    <property type="entry name" value="ACID PHOSPHATASE-RELATED"/>
    <property type="match status" value="1"/>
</dbReference>
<reference evidence="10 11" key="1">
    <citation type="submission" date="2020-04" db="EMBL/GenBank/DDBJ databases">
        <authorList>
            <person name="Laetsch R D."/>
            <person name="Stevens L."/>
            <person name="Kumar S."/>
            <person name="Blaxter L. M."/>
        </authorList>
    </citation>
    <scope>NUCLEOTIDE SEQUENCE [LARGE SCALE GENOMIC DNA]</scope>
</reference>
<dbReference type="PANTHER" id="PTHR11567:SF211">
    <property type="entry name" value="PROSTATIC ACID PHOSPHATASE"/>
    <property type="match status" value="1"/>
</dbReference>
<keyword evidence="8" id="KW-1133">Transmembrane helix</keyword>
<dbReference type="SUPFAM" id="SSF53254">
    <property type="entry name" value="Phosphoglycerate mutase-like"/>
    <property type="match status" value="1"/>
</dbReference>
<evidence type="ECO:0000256" key="8">
    <source>
        <dbReference type="SAM" id="Phobius"/>
    </source>
</evidence>
<evidence type="ECO:0000256" key="3">
    <source>
        <dbReference type="ARBA" id="ARBA00012646"/>
    </source>
</evidence>
<evidence type="ECO:0000256" key="6">
    <source>
        <dbReference type="ARBA" id="ARBA00023157"/>
    </source>
</evidence>